<protein>
    <submittedName>
        <fullName evidence="1">Uncharacterized protein</fullName>
    </submittedName>
</protein>
<evidence type="ECO:0000313" key="2">
    <source>
        <dbReference type="EMBL" id="CAF3668029.1"/>
    </source>
</evidence>
<organism evidence="1 3">
    <name type="scientific">Didymodactylos carnosus</name>
    <dbReference type="NCBI Taxonomy" id="1234261"/>
    <lineage>
        <taxon>Eukaryota</taxon>
        <taxon>Metazoa</taxon>
        <taxon>Spiralia</taxon>
        <taxon>Gnathifera</taxon>
        <taxon>Rotifera</taxon>
        <taxon>Eurotatoria</taxon>
        <taxon>Bdelloidea</taxon>
        <taxon>Philodinida</taxon>
        <taxon>Philodinidae</taxon>
        <taxon>Didymodactylos</taxon>
    </lineage>
</organism>
<reference evidence="1" key="1">
    <citation type="submission" date="2021-02" db="EMBL/GenBank/DDBJ databases">
        <authorList>
            <person name="Nowell W R."/>
        </authorList>
    </citation>
    <scope>NUCLEOTIDE SEQUENCE</scope>
</reference>
<evidence type="ECO:0000313" key="3">
    <source>
        <dbReference type="Proteomes" id="UP000677228"/>
    </source>
</evidence>
<gene>
    <name evidence="1" type="ORF">OVA965_LOCUS8821</name>
    <name evidence="2" type="ORF">TMI583_LOCUS8817</name>
</gene>
<dbReference type="Proteomes" id="UP000682733">
    <property type="component" value="Unassembled WGS sequence"/>
</dbReference>
<accession>A0A8S2DA99</accession>
<dbReference type="Proteomes" id="UP000677228">
    <property type="component" value="Unassembled WGS sequence"/>
</dbReference>
<name>A0A8S2DA99_9BILA</name>
<proteinExistence type="predicted"/>
<evidence type="ECO:0000313" key="1">
    <source>
        <dbReference type="EMBL" id="CAF0884980.1"/>
    </source>
</evidence>
<comment type="caution">
    <text evidence="1">The sequence shown here is derived from an EMBL/GenBank/DDBJ whole genome shotgun (WGS) entry which is preliminary data.</text>
</comment>
<dbReference type="EMBL" id="CAJNOK010003024">
    <property type="protein sequence ID" value="CAF0884980.1"/>
    <property type="molecule type" value="Genomic_DNA"/>
</dbReference>
<sequence length="236" mass="27922">MDSFLEQQQETFTYICGDDSSDYNFVVVWLDNTESEEYFNKRAELRDIIRHIFLFCSIQKCNEYISSYAIDHIFLVIAGTYANEFDKIAEEFQQLSSDVHHYVLTKRKVECFNCVRDSALLVEKLHVDYELSVRKDSTAKKDVIGESIRILNTKEIKLKCLQSLIDIFRKMAAPPEECRKKITEHCKQYCANRPIDLKLFKDFDTTYCKERAIEWYTRNCFLNPLITLHFVQTILI</sequence>
<dbReference type="AlphaFoldDB" id="A0A8S2DA99"/>
<dbReference type="EMBL" id="CAJOBA010003025">
    <property type="protein sequence ID" value="CAF3668029.1"/>
    <property type="molecule type" value="Genomic_DNA"/>
</dbReference>